<dbReference type="InterPro" id="IPR020846">
    <property type="entry name" value="MFS_dom"/>
</dbReference>
<proteinExistence type="predicted"/>
<reference evidence="9" key="1">
    <citation type="journal article" date="2019" name="Int. J. Syst. Evol. Microbiol.">
        <title>The Global Catalogue of Microorganisms (GCM) 10K type strain sequencing project: providing services to taxonomists for standard genome sequencing and annotation.</title>
        <authorList>
            <consortium name="The Broad Institute Genomics Platform"/>
            <consortium name="The Broad Institute Genome Sequencing Center for Infectious Disease"/>
            <person name="Wu L."/>
            <person name="Ma J."/>
        </authorList>
    </citation>
    <scope>NUCLEOTIDE SEQUENCE [LARGE SCALE GENOMIC DNA]</scope>
    <source>
        <strain evidence="9">JCM 4855</strain>
    </source>
</reference>
<evidence type="ECO:0000256" key="2">
    <source>
        <dbReference type="ARBA" id="ARBA00022475"/>
    </source>
</evidence>
<feature type="transmembrane region" description="Helical" evidence="6">
    <location>
        <begin position="275"/>
        <end position="299"/>
    </location>
</feature>
<dbReference type="Gene3D" id="1.20.1250.20">
    <property type="entry name" value="MFS general substrate transporter like domains"/>
    <property type="match status" value="1"/>
</dbReference>
<dbReference type="RefSeq" id="WP_189879818.1">
    <property type="nucleotide sequence ID" value="NZ_BMWA01000036.1"/>
</dbReference>
<dbReference type="InterPro" id="IPR036259">
    <property type="entry name" value="MFS_trans_sf"/>
</dbReference>
<dbReference type="InterPro" id="IPR011701">
    <property type="entry name" value="MFS"/>
</dbReference>
<evidence type="ECO:0000256" key="4">
    <source>
        <dbReference type="ARBA" id="ARBA00022989"/>
    </source>
</evidence>
<accession>A0ABW2DUY4</accession>
<feature type="transmembrane region" description="Helical" evidence="6">
    <location>
        <begin position="235"/>
        <end position="254"/>
    </location>
</feature>
<keyword evidence="3 6" id="KW-0812">Transmembrane</keyword>
<dbReference type="Proteomes" id="UP001596409">
    <property type="component" value="Unassembled WGS sequence"/>
</dbReference>
<comment type="subcellular location">
    <subcellularLocation>
        <location evidence="1">Cell membrane</location>
        <topology evidence="1">Multi-pass membrane protein</topology>
    </subcellularLocation>
</comment>
<dbReference type="PANTHER" id="PTHR43124:SF10">
    <property type="entry name" value="PURINE EFFLUX PUMP PBUE"/>
    <property type="match status" value="1"/>
</dbReference>
<dbReference type="Pfam" id="PF07690">
    <property type="entry name" value="MFS_1"/>
    <property type="match status" value="1"/>
</dbReference>
<organism evidence="8 9">
    <name type="scientific">Streptomyces viridiviolaceus</name>
    <dbReference type="NCBI Taxonomy" id="68282"/>
    <lineage>
        <taxon>Bacteria</taxon>
        <taxon>Bacillati</taxon>
        <taxon>Actinomycetota</taxon>
        <taxon>Actinomycetes</taxon>
        <taxon>Kitasatosporales</taxon>
        <taxon>Streptomycetaceae</taxon>
        <taxon>Streptomyces</taxon>
    </lineage>
</organism>
<feature type="transmembrane region" description="Helical" evidence="6">
    <location>
        <begin position="194"/>
        <end position="215"/>
    </location>
</feature>
<evidence type="ECO:0000256" key="5">
    <source>
        <dbReference type="ARBA" id="ARBA00023136"/>
    </source>
</evidence>
<feature type="transmembrane region" description="Helical" evidence="6">
    <location>
        <begin position="152"/>
        <end position="173"/>
    </location>
</feature>
<feature type="transmembrane region" description="Helical" evidence="6">
    <location>
        <begin position="41"/>
        <end position="62"/>
    </location>
</feature>
<keyword evidence="5 6" id="KW-0472">Membrane</keyword>
<protein>
    <submittedName>
        <fullName evidence="8">MFS transporter</fullName>
    </submittedName>
</protein>
<dbReference type="PANTHER" id="PTHR43124">
    <property type="entry name" value="PURINE EFFLUX PUMP PBUE"/>
    <property type="match status" value="1"/>
</dbReference>
<dbReference type="CDD" id="cd17324">
    <property type="entry name" value="MFS_NepI_like"/>
    <property type="match status" value="1"/>
</dbReference>
<gene>
    <name evidence="8" type="ORF">ACFQMH_07825</name>
</gene>
<dbReference type="SUPFAM" id="SSF103473">
    <property type="entry name" value="MFS general substrate transporter"/>
    <property type="match status" value="1"/>
</dbReference>
<keyword evidence="2" id="KW-1003">Cell membrane</keyword>
<evidence type="ECO:0000256" key="3">
    <source>
        <dbReference type="ARBA" id="ARBA00022692"/>
    </source>
</evidence>
<feature type="transmembrane region" description="Helical" evidence="6">
    <location>
        <begin position="127"/>
        <end position="146"/>
    </location>
</feature>
<feature type="transmembrane region" description="Helical" evidence="6">
    <location>
        <begin position="354"/>
        <end position="372"/>
    </location>
</feature>
<evidence type="ECO:0000313" key="9">
    <source>
        <dbReference type="Proteomes" id="UP001596409"/>
    </source>
</evidence>
<sequence length="393" mass="40071">MLTTGVLFSATFTAGVAEYVLTGQLDLVAQGLGVSEAATGQLVTVFALAYGLITPVLVVLTARVERRRLISAALLVFAATNLASWQSPTLLTIMTLRVVMAASTGLVVVTALSLAVRLAAPERRARAVSTVVMGVTASLVLGVPAGRTIAQHWGWTTIFPLNAALAVLVAGLVRTVLPRTAPHAPVPLRRQLGLLSGAPVILGLTVTFLWLGGYAVLNTYLTPYLLGVSGVDGDAMGLVLLLFGMASIVGIQVGGSLTDRVGPHRTLTVTKALHVLVLIALSLLGASAGAAGVVLAVLWGAAAWASTSAQQIRVASLAPDASDVLLSLNQSVMQIAIAAGAGAGGLVAARTLTVLPLMAAAGVAASLVLLLLTRHRGRSAHDSPAALTECPRP</sequence>
<dbReference type="InterPro" id="IPR050189">
    <property type="entry name" value="MFS_Efflux_Transporters"/>
</dbReference>
<feature type="domain" description="Major facilitator superfamily (MFS) profile" evidence="7">
    <location>
        <begin position="3"/>
        <end position="377"/>
    </location>
</feature>
<evidence type="ECO:0000259" key="7">
    <source>
        <dbReference type="PROSITE" id="PS50850"/>
    </source>
</evidence>
<feature type="transmembrane region" description="Helical" evidence="6">
    <location>
        <begin position="69"/>
        <end position="86"/>
    </location>
</feature>
<feature type="transmembrane region" description="Helical" evidence="6">
    <location>
        <begin position="98"/>
        <end position="120"/>
    </location>
</feature>
<keyword evidence="4 6" id="KW-1133">Transmembrane helix</keyword>
<evidence type="ECO:0000313" key="8">
    <source>
        <dbReference type="EMBL" id="MFC7011619.1"/>
    </source>
</evidence>
<evidence type="ECO:0000256" key="6">
    <source>
        <dbReference type="SAM" id="Phobius"/>
    </source>
</evidence>
<name>A0ABW2DUY4_9ACTN</name>
<comment type="caution">
    <text evidence="8">The sequence shown here is derived from an EMBL/GenBank/DDBJ whole genome shotgun (WGS) entry which is preliminary data.</text>
</comment>
<dbReference type="PROSITE" id="PS50850">
    <property type="entry name" value="MFS"/>
    <property type="match status" value="1"/>
</dbReference>
<keyword evidence="9" id="KW-1185">Reference proteome</keyword>
<dbReference type="EMBL" id="JBHSYM010000016">
    <property type="protein sequence ID" value="MFC7011619.1"/>
    <property type="molecule type" value="Genomic_DNA"/>
</dbReference>
<evidence type="ECO:0000256" key="1">
    <source>
        <dbReference type="ARBA" id="ARBA00004651"/>
    </source>
</evidence>